<dbReference type="RefSeq" id="XP_033389000.1">
    <property type="nucleotide sequence ID" value="XM_033534417.1"/>
</dbReference>
<accession>A0A6A5Y7E1</accession>
<gene>
    <name evidence="2" type="ORF">BU24DRAFT_5758</name>
</gene>
<feature type="region of interest" description="Disordered" evidence="1">
    <location>
        <begin position="449"/>
        <end position="503"/>
    </location>
</feature>
<keyword evidence="3" id="KW-1185">Reference proteome</keyword>
<evidence type="ECO:0000313" key="2">
    <source>
        <dbReference type="EMBL" id="KAF2020661.1"/>
    </source>
</evidence>
<dbReference type="GeneID" id="54291814"/>
<feature type="region of interest" description="Disordered" evidence="1">
    <location>
        <begin position="319"/>
        <end position="342"/>
    </location>
</feature>
<evidence type="ECO:0000256" key="1">
    <source>
        <dbReference type="SAM" id="MobiDB-lite"/>
    </source>
</evidence>
<dbReference type="OrthoDB" id="3800943at2759"/>
<dbReference type="EMBL" id="ML978066">
    <property type="protein sequence ID" value="KAF2020661.1"/>
    <property type="molecule type" value="Genomic_DNA"/>
</dbReference>
<feature type="compositionally biased region" description="Polar residues" evidence="1">
    <location>
        <begin position="402"/>
        <end position="417"/>
    </location>
</feature>
<proteinExistence type="predicted"/>
<feature type="region of interest" description="Disordered" evidence="1">
    <location>
        <begin position="386"/>
        <end position="417"/>
    </location>
</feature>
<evidence type="ECO:0000313" key="3">
    <source>
        <dbReference type="Proteomes" id="UP000799778"/>
    </source>
</evidence>
<name>A0A6A5Y7E1_9PLEO</name>
<organism evidence="2 3">
    <name type="scientific">Aaosphaeria arxii CBS 175.79</name>
    <dbReference type="NCBI Taxonomy" id="1450172"/>
    <lineage>
        <taxon>Eukaryota</taxon>
        <taxon>Fungi</taxon>
        <taxon>Dikarya</taxon>
        <taxon>Ascomycota</taxon>
        <taxon>Pezizomycotina</taxon>
        <taxon>Dothideomycetes</taxon>
        <taxon>Pleosporomycetidae</taxon>
        <taxon>Pleosporales</taxon>
        <taxon>Pleosporales incertae sedis</taxon>
        <taxon>Aaosphaeria</taxon>
    </lineage>
</organism>
<protein>
    <submittedName>
        <fullName evidence="2">Uncharacterized protein</fullName>
    </submittedName>
</protein>
<reference evidence="2" key="1">
    <citation type="journal article" date="2020" name="Stud. Mycol.">
        <title>101 Dothideomycetes genomes: a test case for predicting lifestyles and emergence of pathogens.</title>
        <authorList>
            <person name="Haridas S."/>
            <person name="Albert R."/>
            <person name="Binder M."/>
            <person name="Bloem J."/>
            <person name="Labutti K."/>
            <person name="Salamov A."/>
            <person name="Andreopoulos B."/>
            <person name="Baker S."/>
            <person name="Barry K."/>
            <person name="Bills G."/>
            <person name="Bluhm B."/>
            <person name="Cannon C."/>
            <person name="Castanera R."/>
            <person name="Culley D."/>
            <person name="Daum C."/>
            <person name="Ezra D."/>
            <person name="Gonzalez J."/>
            <person name="Henrissat B."/>
            <person name="Kuo A."/>
            <person name="Liang C."/>
            <person name="Lipzen A."/>
            <person name="Lutzoni F."/>
            <person name="Magnuson J."/>
            <person name="Mondo S."/>
            <person name="Nolan M."/>
            <person name="Ohm R."/>
            <person name="Pangilinan J."/>
            <person name="Park H.-J."/>
            <person name="Ramirez L."/>
            <person name="Alfaro M."/>
            <person name="Sun H."/>
            <person name="Tritt A."/>
            <person name="Yoshinaga Y."/>
            <person name="Zwiers L.-H."/>
            <person name="Turgeon B."/>
            <person name="Goodwin S."/>
            <person name="Spatafora J."/>
            <person name="Crous P."/>
            <person name="Grigoriev I."/>
        </authorList>
    </citation>
    <scope>NUCLEOTIDE SEQUENCE</scope>
    <source>
        <strain evidence="2">CBS 175.79</strain>
    </source>
</reference>
<dbReference type="AlphaFoldDB" id="A0A6A5Y7E1"/>
<dbReference type="Proteomes" id="UP000799778">
    <property type="component" value="Unassembled WGS sequence"/>
</dbReference>
<sequence length="596" mass="64676">MHPSNSTIIWDTILNPCPQTMPVNSSKAPLVDSSNVVRTIICYQRDRPPSNETRVSGDKCNPRCFDSEDLRYQSTQPDISTNSSCNHQCRERAPLGTTIPLPDPTVNGPRLATIVEHGSCSTIPAYARSTSHQQPKAMMHNGILGVKVGGSLPVKSKDSSTHGGKGSLASGTNFKRIIGPHAQPGRKGGASYVHHETIDSTVHRKGKRYGLKAHQGSEKEDEQGGHCLNTVFGGVIRHIRSASQRNESLSRTHIDPNLRPRGSLSDMICSNGPSDVDTDIASADQKCSQSASCQKGTTKKLALPSLCVVLGRVVGLAQQKQERKSQLRNPSRRYGPPDQKTLDFRSTHEADVTANCMCISLPARPSSAGEPLAQQQTRSSALVTPIIPYPTTKSPPVKQYPDSISTGQPHSPVQQQGIPLHEESAESLLSSDYSGTVLGVDLDLEERHSNMSVGRSTDGLLDQWRGNMPDHMRHRSTPVPPAQYQNKSRDSTASHSPPRHSHSLVSSALPVLLPIAVASGIVEPLHTPSQVTYFSPSGNMVQVSRTPPRGCKARTLSGCRNANTNIIPPPRPRYCSAATNQHLRSELPRHMKPKYP</sequence>